<dbReference type="AlphaFoldDB" id="A0A645F5E2"/>
<name>A0A645F5E2_9ZZZZ</name>
<dbReference type="EMBL" id="VSSQ01055691">
    <property type="protein sequence ID" value="MPN09578.1"/>
    <property type="molecule type" value="Genomic_DNA"/>
</dbReference>
<reference evidence="1" key="1">
    <citation type="submission" date="2019-08" db="EMBL/GenBank/DDBJ databases">
        <authorList>
            <person name="Kucharzyk K."/>
            <person name="Murdoch R.W."/>
            <person name="Higgins S."/>
            <person name="Loffler F."/>
        </authorList>
    </citation>
    <scope>NUCLEOTIDE SEQUENCE</scope>
</reference>
<comment type="caution">
    <text evidence="1">The sequence shown here is derived from an EMBL/GenBank/DDBJ whole genome shotgun (WGS) entry which is preliminary data.</text>
</comment>
<evidence type="ECO:0000313" key="1">
    <source>
        <dbReference type="EMBL" id="MPN09578.1"/>
    </source>
</evidence>
<proteinExistence type="predicted"/>
<protein>
    <submittedName>
        <fullName evidence="1">Uncharacterized protein</fullName>
    </submittedName>
</protein>
<sequence length="39" mass="4582">MEYTGIQVEVEKAEKIVMDGYKSNLKMKYQKSIKEGEKK</sequence>
<accession>A0A645F5E2</accession>
<organism evidence="1">
    <name type="scientific">bioreactor metagenome</name>
    <dbReference type="NCBI Taxonomy" id="1076179"/>
    <lineage>
        <taxon>unclassified sequences</taxon>
        <taxon>metagenomes</taxon>
        <taxon>ecological metagenomes</taxon>
    </lineage>
</organism>
<gene>
    <name evidence="1" type="ORF">SDC9_156869</name>
</gene>